<sequence length="319" mass="36646">MSTTTILSLPEELILAILSKLSTQQLAECRLVYKHWDALAAKAMLSRRITIRSNLQAFQLYIHLSRDPSMAALVKHMRFKLDGQELPFAVQCLLQLIFNANIIKMTGHVESDTFFTTLFDIADRAPPSTFQQLKQLPTYTGKNSKITDRKYMTFKNTVRSFSLNIAGDALSAGRISWVDMFDQFPSLTKFTLSGAPNGLDDIESKLKNCHYLKHLYLHDLFYGGLTMHDMTKDQVATWLTTSHVQQETSLRSLYIEALCRPELIEYLLFKYPHVRDITIKGRLWFLGRSLRLVHDGMDRILDAIAKIRHKHITFVLPAH</sequence>
<dbReference type="PROSITE" id="PS50181">
    <property type="entry name" value="FBOX"/>
    <property type="match status" value="1"/>
</dbReference>
<gene>
    <name evidence="2" type="ORF">MUCCIDRAFT_161404</name>
</gene>
<dbReference type="Gene3D" id="3.80.10.10">
    <property type="entry name" value="Ribonuclease Inhibitor"/>
    <property type="match status" value="1"/>
</dbReference>
<reference evidence="2 3" key="1">
    <citation type="submission" date="2015-06" db="EMBL/GenBank/DDBJ databases">
        <title>Expansion of signal transduction pathways in fungi by whole-genome duplication.</title>
        <authorList>
            <consortium name="DOE Joint Genome Institute"/>
            <person name="Corrochano L.M."/>
            <person name="Kuo A."/>
            <person name="Marcet-Houben M."/>
            <person name="Polaino S."/>
            <person name="Salamov A."/>
            <person name="Villalobos J.M."/>
            <person name="Alvarez M.I."/>
            <person name="Avalos J."/>
            <person name="Benito E.P."/>
            <person name="Benoit I."/>
            <person name="Burger G."/>
            <person name="Camino L.P."/>
            <person name="Canovas D."/>
            <person name="Cerda-Olmedo E."/>
            <person name="Cheng J.-F."/>
            <person name="Dominguez A."/>
            <person name="Elias M."/>
            <person name="Eslava A.P."/>
            <person name="Glaser F."/>
            <person name="Grimwood J."/>
            <person name="Gutierrez G."/>
            <person name="Heitman J."/>
            <person name="Henrissat B."/>
            <person name="Iturriaga E.A."/>
            <person name="Lang B.F."/>
            <person name="Lavin J.L."/>
            <person name="Lee S."/>
            <person name="Li W."/>
            <person name="Lindquist E."/>
            <person name="Lopez-Garcia S."/>
            <person name="Luque E.M."/>
            <person name="Marcos A.T."/>
            <person name="Martin J."/>
            <person name="Mccluskey K."/>
            <person name="Medina H.R."/>
            <person name="Miralles-Duran A."/>
            <person name="Miyazaki A."/>
            <person name="Munoz-Torres E."/>
            <person name="Oguiza J.A."/>
            <person name="Ohm R."/>
            <person name="Olmedo M."/>
            <person name="Orejas M."/>
            <person name="Ortiz-Castellanos L."/>
            <person name="Pisabarro A.G."/>
            <person name="Rodriguez-Romero J."/>
            <person name="Ruiz-Herrera J."/>
            <person name="Ruiz-Vazquez R."/>
            <person name="Sanz C."/>
            <person name="Schackwitz W."/>
            <person name="Schmutz J."/>
            <person name="Shahriari M."/>
            <person name="Shelest E."/>
            <person name="Silva-Franco F."/>
            <person name="Soanes D."/>
            <person name="Syed K."/>
            <person name="Tagua V.G."/>
            <person name="Talbot N.J."/>
            <person name="Thon M."/>
            <person name="De Vries R.P."/>
            <person name="Wiebenga A."/>
            <person name="Yadav J.S."/>
            <person name="Braun E.L."/>
            <person name="Baker S."/>
            <person name="Garre V."/>
            <person name="Horwitz B."/>
            <person name="Torres-Martinez S."/>
            <person name="Idnurm A."/>
            <person name="Herrera-Estrella A."/>
            <person name="Gabaldon T."/>
            <person name="Grigoriev I.V."/>
        </authorList>
    </citation>
    <scope>NUCLEOTIDE SEQUENCE [LARGE SCALE GENOMIC DNA]</scope>
    <source>
        <strain evidence="2 3">CBS 277.49</strain>
    </source>
</reference>
<feature type="domain" description="F-box" evidence="1">
    <location>
        <begin position="3"/>
        <end position="49"/>
    </location>
</feature>
<dbReference type="VEuPathDB" id="FungiDB:MUCCIDRAFT_161404"/>
<dbReference type="Gene3D" id="1.20.1280.50">
    <property type="match status" value="1"/>
</dbReference>
<dbReference type="InterPro" id="IPR001810">
    <property type="entry name" value="F-box_dom"/>
</dbReference>
<dbReference type="Pfam" id="PF12937">
    <property type="entry name" value="F-box-like"/>
    <property type="match status" value="1"/>
</dbReference>
<dbReference type="EMBL" id="AMYB01000003">
    <property type="protein sequence ID" value="OAD04681.1"/>
    <property type="molecule type" value="Genomic_DNA"/>
</dbReference>
<name>A0A168MBN5_MUCCL</name>
<accession>A0A168MBN5</accession>
<dbReference type="Proteomes" id="UP000077051">
    <property type="component" value="Unassembled WGS sequence"/>
</dbReference>
<dbReference type="SUPFAM" id="SSF81383">
    <property type="entry name" value="F-box domain"/>
    <property type="match status" value="1"/>
</dbReference>
<evidence type="ECO:0000313" key="3">
    <source>
        <dbReference type="Proteomes" id="UP000077051"/>
    </source>
</evidence>
<dbReference type="InterPro" id="IPR036047">
    <property type="entry name" value="F-box-like_dom_sf"/>
</dbReference>
<dbReference type="OrthoDB" id="2220528at2759"/>
<dbReference type="InterPro" id="IPR032675">
    <property type="entry name" value="LRR_dom_sf"/>
</dbReference>
<comment type="caution">
    <text evidence="2">The sequence shown here is derived from an EMBL/GenBank/DDBJ whole genome shotgun (WGS) entry which is preliminary data.</text>
</comment>
<proteinExistence type="predicted"/>
<protein>
    <recommendedName>
        <fullName evidence="1">F-box domain-containing protein</fullName>
    </recommendedName>
</protein>
<keyword evidence="3" id="KW-1185">Reference proteome</keyword>
<dbReference type="AlphaFoldDB" id="A0A168MBN5"/>
<evidence type="ECO:0000313" key="2">
    <source>
        <dbReference type="EMBL" id="OAD04681.1"/>
    </source>
</evidence>
<evidence type="ECO:0000259" key="1">
    <source>
        <dbReference type="PROSITE" id="PS50181"/>
    </source>
</evidence>
<organism evidence="2 3">
    <name type="scientific">Mucor lusitanicus CBS 277.49</name>
    <dbReference type="NCBI Taxonomy" id="747725"/>
    <lineage>
        <taxon>Eukaryota</taxon>
        <taxon>Fungi</taxon>
        <taxon>Fungi incertae sedis</taxon>
        <taxon>Mucoromycota</taxon>
        <taxon>Mucoromycotina</taxon>
        <taxon>Mucoromycetes</taxon>
        <taxon>Mucorales</taxon>
        <taxon>Mucorineae</taxon>
        <taxon>Mucoraceae</taxon>
        <taxon>Mucor</taxon>
    </lineage>
</organism>
<dbReference type="SUPFAM" id="SSF52058">
    <property type="entry name" value="L domain-like"/>
    <property type="match status" value="1"/>
</dbReference>